<comment type="similarity">
    <text evidence="2">Belongs to the peptidase C19 family. USP10 subfamily.</text>
</comment>
<keyword evidence="5" id="KW-0833">Ubl conjugation pathway</keyword>
<feature type="domain" description="USP" evidence="9">
    <location>
        <begin position="88"/>
        <end position="494"/>
    </location>
</feature>
<feature type="compositionally biased region" description="Basic residues" evidence="8">
    <location>
        <begin position="43"/>
        <end position="52"/>
    </location>
</feature>
<dbReference type="InterPro" id="IPR050164">
    <property type="entry name" value="Peptidase_C19"/>
</dbReference>
<dbReference type="SUPFAM" id="SSF54001">
    <property type="entry name" value="Cysteine proteinases"/>
    <property type="match status" value="1"/>
</dbReference>
<evidence type="ECO:0000256" key="8">
    <source>
        <dbReference type="SAM" id="MobiDB-lite"/>
    </source>
</evidence>
<dbReference type="Pfam" id="PF00443">
    <property type="entry name" value="UCH"/>
    <property type="match status" value="1"/>
</dbReference>
<dbReference type="PANTHER" id="PTHR24006">
    <property type="entry name" value="UBIQUITIN CARBOXYL-TERMINAL HYDROLASE"/>
    <property type="match status" value="1"/>
</dbReference>
<protein>
    <recommendedName>
        <fullName evidence="3">ubiquitinyl hydrolase 1</fullName>
        <ecNumber evidence="3">3.4.19.12</ecNumber>
    </recommendedName>
</protein>
<keyword evidence="6" id="KW-0378">Hydrolase</keyword>
<proteinExistence type="inferred from homology"/>
<keyword evidence="4" id="KW-0645">Protease</keyword>
<feature type="region of interest" description="Disordered" evidence="8">
    <location>
        <begin position="26"/>
        <end position="70"/>
    </location>
</feature>
<dbReference type="Gene3D" id="3.90.70.10">
    <property type="entry name" value="Cysteine proteinases"/>
    <property type="match status" value="1"/>
</dbReference>
<dbReference type="InterPro" id="IPR038765">
    <property type="entry name" value="Papain-like_cys_pep_sf"/>
</dbReference>
<keyword evidence="7" id="KW-0788">Thiol protease</keyword>
<dbReference type="GO" id="GO:0004843">
    <property type="term" value="F:cysteine-type deubiquitinase activity"/>
    <property type="evidence" value="ECO:0007669"/>
    <property type="project" value="UniProtKB-EC"/>
</dbReference>
<dbReference type="Proteomes" id="UP000050795">
    <property type="component" value="Unassembled WGS sequence"/>
</dbReference>
<evidence type="ECO:0000256" key="7">
    <source>
        <dbReference type="ARBA" id="ARBA00022807"/>
    </source>
</evidence>
<comment type="catalytic activity">
    <reaction evidence="1">
        <text>Thiol-dependent hydrolysis of ester, thioester, amide, peptide and isopeptide bonds formed by the C-terminal Gly of ubiquitin (a 76-residue protein attached to proteins as an intracellular targeting signal).</text>
        <dbReference type="EC" id="3.4.19.12"/>
    </reaction>
</comment>
<dbReference type="GO" id="GO:0005829">
    <property type="term" value="C:cytosol"/>
    <property type="evidence" value="ECO:0007669"/>
    <property type="project" value="TreeGrafter"/>
</dbReference>
<feature type="region of interest" description="Disordered" evidence="8">
    <location>
        <begin position="154"/>
        <end position="195"/>
    </location>
</feature>
<reference evidence="10" key="1">
    <citation type="submission" date="2022-06" db="EMBL/GenBank/DDBJ databases">
        <authorList>
            <person name="Berger JAMES D."/>
            <person name="Berger JAMES D."/>
        </authorList>
    </citation>
    <scope>NUCLEOTIDE SEQUENCE [LARGE SCALE GENOMIC DNA]</scope>
</reference>
<dbReference type="WBParaSite" id="TREG1_118940.1">
    <property type="protein sequence ID" value="TREG1_118940.1"/>
    <property type="gene ID" value="TREG1_118940"/>
</dbReference>
<dbReference type="AlphaFoldDB" id="A0AA85J291"/>
<dbReference type="GO" id="GO:0005634">
    <property type="term" value="C:nucleus"/>
    <property type="evidence" value="ECO:0007669"/>
    <property type="project" value="TreeGrafter"/>
</dbReference>
<name>A0AA85J291_TRIRE</name>
<keyword evidence="10" id="KW-1185">Reference proteome</keyword>
<dbReference type="EC" id="3.4.19.12" evidence="3"/>
<evidence type="ECO:0000256" key="3">
    <source>
        <dbReference type="ARBA" id="ARBA00012759"/>
    </source>
</evidence>
<dbReference type="GO" id="GO:0006508">
    <property type="term" value="P:proteolysis"/>
    <property type="evidence" value="ECO:0007669"/>
    <property type="project" value="UniProtKB-KW"/>
</dbReference>
<reference evidence="11" key="2">
    <citation type="submission" date="2023-11" db="UniProtKB">
        <authorList>
            <consortium name="WormBaseParasite"/>
        </authorList>
    </citation>
    <scope>IDENTIFICATION</scope>
</reference>
<accession>A0AA85J291</accession>
<dbReference type="GO" id="GO:0016579">
    <property type="term" value="P:protein deubiquitination"/>
    <property type="evidence" value="ECO:0007669"/>
    <property type="project" value="InterPro"/>
</dbReference>
<dbReference type="InterPro" id="IPR001394">
    <property type="entry name" value="Peptidase_C19_UCH"/>
</dbReference>
<evidence type="ECO:0000256" key="4">
    <source>
        <dbReference type="ARBA" id="ARBA00022670"/>
    </source>
</evidence>
<evidence type="ECO:0000256" key="2">
    <source>
        <dbReference type="ARBA" id="ARBA00005427"/>
    </source>
</evidence>
<evidence type="ECO:0000256" key="6">
    <source>
        <dbReference type="ARBA" id="ARBA00022801"/>
    </source>
</evidence>
<evidence type="ECO:0000313" key="10">
    <source>
        <dbReference type="Proteomes" id="UP000050795"/>
    </source>
</evidence>
<dbReference type="PANTHER" id="PTHR24006:SF687">
    <property type="entry name" value="UBIQUITIN CARBOXYL-TERMINAL HYDROLASE 10"/>
    <property type="match status" value="1"/>
</dbReference>
<dbReference type="PROSITE" id="PS50235">
    <property type="entry name" value="USP_3"/>
    <property type="match status" value="1"/>
</dbReference>
<feature type="compositionally biased region" description="Low complexity" evidence="8">
    <location>
        <begin position="160"/>
        <end position="175"/>
    </location>
</feature>
<organism evidence="10 11">
    <name type="scientific">Trichobilharzia regenti</name>
    <name type="common">Nasal bird schistosome</name>
    <dbReference type="NCBI Taxonomy" id="157069"/>
    <lineage>
        <taxon>Eukaryota</taxon>
        <taxon>Metazoa</taxon>
        <taxon>Spiralia</taxon>
        <taxon>Lophotrochozoa</taxon>
        <taxon>Platyhelminthes</taxon>
        <taxon>Trematoda</taxon>
        <taxon>Digenea</taxon>
        <taxon>Strigeidida</taxon>
        <taxon>Schistosomatoidea</taxon>
        <taxon>Schistosomatidae</taxon>
        <taxon>Trichobilharzia</taxon>
    </lineage>
</organism>
<evidence type="ECO:0000259" key="9">
    <source>
        <dbReference type="PROSITE" id="PS50235"/>
    </source>
</evidence>
<evidence type="ECO:0000256" key="1">
    <source>
        <dbReference type="ARBA" id="ARBA00000707"/>
    </source>
</evidence>
<dbReference type="InterPro" id="IPR028889">
    <property type="entry name" value="USP"/>
</dbReference>
<sequence length="494" mass="55076">MYRFSQLIDSSELREQFVDLKLKSESKTVEDDDDKCSRSTITKSKKGKHRNTSKNLREPGKSCNSDSVLKDSGDVTKNEYSHLHLEPCGFRNVRNSCFLNASLQLLLNIPPLCTAVNKYTNVSINNDGVSNTNDNKKTPLINQLLELIDQLKPHTEGNDTTAPPSITTTMTTTATNKCRQPRESPSNKTKARSNVDVVASNSISSNSKLSNHGNGVQPYALNHSLTLNPIFAQLLHMDSGVQEDTAECLTYLLTQLHEEMSNSSKPAMPKSSTTAEVQLNEVERSHSDESDWMIIDRAGKHYPQARKIELDGGQSPISSLFCGTLVTRSNLVKSSPVGNPVERGRKKVSVKEPFFILPVPIDDPSATSVECSLRCLAEPEQITDYQDSLGGQQAVVHRRSTLDRLPPYLILQLKRFYNESKPQSSVKMNVNGTVNITHNDDIVRGGGIRQTASSAIIRKHLKSVNIQSKLVIPKELLSQETRFNSSQRHYRYWL</sequence>
<evidence type="ECO:0000256" key="5">
    <source>
        <dbReference type="ARBA" id="ARBA00022786"/>
    </source>
</evidence>
<evidence type="ECO:0000313" key="11">
    <source>
        <dbReference type="WBParaSite" id="TREG1_118940.1"/>
    </source>
</evidence>
<dbReference type="CDD" id="cd02257">
    <property type="entry name" value="Peptidase_C19"/>
    <property type="match status" value="1"/>
</dbReference>